<evidence type="ECO:0000256" key="1">
    <source>
        <dbReference type="ARBA" id="ARBA00009836"/>
    </source>
</evidence>
<dbReference type="GO" id="GO:0006388">
    <property type="term" value="P:tRNA splicing, via endonucleolytic cleavage and ligation"/>
    <property type="evidence" value="ECO:0007669"/>
    <property type="project" value="UniProtKB-UniRule"/>
</dbReference>
<evidence type="ECO:0000256" key="2">
    <source>
        <dbReference type="ARBA" id="ARBA00022679"/>
    </source>
</evidence>
<dbReference type="InterPro" id="IPR022928">
    <property type="entry name" value="RNA_2'-PTrans_KptA"/>
</dbReference>
<dbReference type="Pfam" id="PF01885">
    <property type="entry name" value="PTS_2-RNA"/>
    <property type="match status" value="1"/>
</dbReference>
<evidence type="ECO:0000256" key="3">
    <source>
        <dbReference type="ARBA" id="ARBA00023027"/>
    </source>
</evidence>
<comment type="function">
    <text evidence="4 5">Removes the 2'-phosphate from RNA via an intermediate in which the phosphate is ADP-ribosylated by NAD followed by a presumed transesterification to release the RNA and generate ADP-ribose 1''-2''-cyclic phosphate (APPR&gt;P). May function as an ADP-ribosylase.</text>
</comment>
<dbReference type="NCBIfam" id="NF002014">
    <property type="entry name" value="PRK00819.1-4"/>
    <property type="match status" value="1"/>
</dbReference>
<dbReference type="SUPFAM" id="SSF56399">
    <property type="entry name" value="ADP-ribosylation"/>
    <property type="match status" value="1"/>
</dbReference>
<dbReference type="KEGG" id="plyc:GXP70_00065"/>
<name>A0A6C0G7F2_9BACL</name>
<dbReference type="GO" id="GO:0000215">
    <property type="term" value="F:tRNA 2'-phosphotransferase activity"/>
    <property type="evidence" value="ECO:0007669"/>
    <property type="project" value="TreeGrafter"/>
</dbReference>
<evidence type="ECO:0000256" key="4">
    <source>
        <dbReference type="ARBA" id="ARBA00025212"/>
    </source>
</evidence>
<dbReference type="HAMAP" id="MF_00299">
    <property type="entry name" value="KptA"/>
    <property type="match status" value="1"/>
</dbReference>
<dbReference type="GO" id="GO:0003950">
    <property type="term" value="F:NAD+ poly-ADP-ribosyltransferase activity"/>
    <property type="evidence" value="ECO:0007669"/>
    <property type="project" value="InterPro"/>
</dbReference>
<protein>
    <recommendedName>
        <fullName evidence="5">Probable RNA 2'-phosphotransferase</fullName>
        <ecNumber evidence="5">2.7.1.-</ecNumber>
    </recommendedName>
</protein>
<dbReference type="EC" id="2.7.1.-" evidence="5"/>
<dbReference type="EMBL" id="CP048209">
    <property type="protein sequence ID" value="QHT63673.1"/>
    <property type="molecule type" value="Genomic_DNA"/>
</dbReference>
<dbReference type="Gene3D" id="1.10.10.970">
    <property type="entry name" value="RNA 2'-phosphotransferase, Tpt1/KptA family, N-terminal domain"/>
    <property type="match status" value="1"/>
</dbReference>
<keyword evidence="2 5" id="KW-0808">Transferase</keyword>
<dbReference type="Proteomes" id="UP000476064">
    <property type="component" value="Chromosome"/>
</dbReference>
<organism evidence="6 7">
    <name type="scientific">Paenibacillus lycopersici</name>
    <dbReference type="NCBI Taxonomy" id="2704462"/>
    <lineage>
        <taxon>Bacteria</taxon>
        <taxon>Bacillati</taxon>
        <taxon>Bacillota</taxon>
        <taxon>Bacilli</taxon>
        <taxon>Bacillales</taxon>
        <taxon>Paenibacillaceae</taxon>
        <taxon>Paenibacillus</taxon>
    </lineage>
</organism>
<reference evidence="6 7" key="1">
    <citation type="submission" date="2020-01" db="EMBL/GenBank/DDBJ databases">
        <title>Paenibacillus sp. nov., isolated from tomato rhizosphere.</title>
        <authorList>
            <person name="Weon H.-Y."/>
            <person name="Lee S.A."/>
        </authorList>
    </citation>
    <scope>NUCLEOTIDE SEQUENCE [LARGE SCALE GENOMIC DNA]</scope>
    <source>
        <strain evidence="6 7">12200R-189</strain>
    </source>
</reference>
<dbReference type="PANTHER" id="PTHR12684">
    <property type="entry name" value="PUTATIVE PHOSPHOTRANSFERASE"/>
    <property type="match status" value="1"/>
</dbReference>
<evidence type="ECO:0000313" key="6">
    <source>
        <dbReference type="EMBL" id="QHT63673.1"/>
    </source>
</evidence>
<keyword evidence="3 5" id="KW-0520">NAD</keyword>
<dbReference type="Gene3D" id="3.20.170.30">
    <property type="match status" value="1"/>
</dbReference>
<dbReference type="InterPro" id="IPR042081">
    <property type="entry name" value="RNA_2'-PTrans_C"/>
</dbReference>
<keyword evidence="7" id="KW-1185">Reference proteome</keyword>
<proteinExistence type="inferred from homology"/>
<dbReference type="AlphaFoldDB" id="A0A6C0G7F2"/>
<comment type="similarity">
    <text evidence="1 5">Belongs to the KptA/TPT1 family.</text>
</comment>
<evidence type="ECO:0000256" key="5">
    <source>
        <dbReference type="HAMAP-Rule" id="MF_00299"/>
    </source>
</evidence>
<sequence>MGGSGSLGGSGGASPADGLDGSAGPVAAIGKDDAFGRFLSYVLRHNPAAAGIALDAHGWADVQALLAGCARAGKAIDRDALALVVRENEKQRYSFNSDGTKIRANQGHSIAVDVELAEAEPPGRLYHGTARHRLPGIREAGIRRRSRRHVHLTDDVRTAIEVGNRHGEAVLLQIDAAGMRREGHRFYLSANGVWLCDYVPPSCIAIVPEHE</sequence>
<accession>A0A6C0G7F2</accession>
<gene>
    <name evidence="5" type="primary">kptA</name>
    <name evidence="6" type="ORF">GXP70_00065</name>
</gene>
<evidence type="ECO:0000313" key="7">
    <source>
        <dbReference type="Proteomes" id="UP000476064"/>
    </source>
</evidence>
<dbReference type="InterPro" id="IPR002745">
    <property type="entry name" value="Ptrans_KptA/Tpt1"/>
</dbReference>
<dbReference type="PANTHER" id="PTHR12684:SF2">
    <property type="entry name" value="TRNA 2'-PHOSPHOTRANSFERASE 1"/>
    <property type="match status" value="1"/>
</dbReference>
<dbReference type="InterPro" id="IPR042080">
    <property type="entry name" value="RNA_2'-PTrans_N"/>
</dbReference>